<keyword evidence="3" id="KW-1185">Reference proteome</keyword>
<evidence type="ECO:0000313" key="3">
    <source>
        <dbReference type="Proteomes" id="UP000193200"/>
    </source>
</evidence>
<evidence type="ECO:0000313" key="2">
    <source>
        <dbReference type="EMBL" id="SLN30987.1"/>
    </source>
</evidence>
<dbReference type="Pfam" id="PF04326">
    <property type="entry name" value="SLFN_AlbA_2"/>
    <property type="match status" value="1"/>
</dbReference>
<name>A0A1Y5S2Q4_9PROT</name>
<proteinExistence type="predicted"/>
<sequence>MLARGQRNRDIQFYFNRQERPVNSGRISQIRGGTYGRDVPTANDAALDAFLITFTPREVGVVVEDNTATQRRTLADRAHGRFERRSDGQWYLADGETSEQECKESFDPRRLTPIVRAVAGLANNRGGFVFIGVTDDECRVVGLPDDTFENTDVSTIADKVKSFLTPTPIFSKCSINLGGLRIGVIHVEKYSLPPVIVCRDGDGLSDGSILFRYPGQSARIKFGDLLAMLRERDHSSQTMLLSSAARLSAIGTDKALIVDTQDGTLDTGNVQITIDRELADQLEFIREGEFLEREGSPTLRLVGDVRAIDQNGQIRERIEERALTADMSVKAYLRHERERTPMEYVRLAAQVQRQWLPLFYFINLSGQNVEQAVQILDATEAVYLLPKQRALERLRGELRAYTALSGNAVPVGEEIQAGEIDGLADRYQPTLIARAIQGLPNDFENVEPLLEILDGLLNTYRSNSAVRGAIYRAASRLDEIEFIELSQVDN</sequence>
<dbReference type="Gene3D" id="3.30.950.30">
    <property type="entry name" value="Schlafen, AAA domain"/>
    <property type="match status" value="1"/>
</dbReference>
<dbReference type="EMBL" id="FWFR01000001">
    <property type="protein sequence ID" value="SLN30987.1"/>
    <property type="molecule type" value="Genomic_DNA"/>
</dbReference>
<dbReference type="InterPro" id="IPR007421">
    <property type="entry name" value="Schlafen_AlbA_2_dom"/>
</dbReference>
<protein>
    <submittedName>
        <fullName evidence="2">Divergent AAA domain protein</fullName>
    </submittedName>
</protein>
<feature type="domain" description="Schlafen AlbA-2" evidence="1">
    <location>
        <begin position="96"/>
        <end position="216"/>
    </location>
</feature>
<evidence type="ECO:0000259" key="1">
    <source>
        <dbReference type="Pfam" id="PF04326"/>
    </source>
</evidence>
<accession>A0A1Y5S2Q4</accession>
<dbReference type="AlphaFoldDB" id="A0A1Y5S2Q4"/>
<reference evidence="2 3" key="1">
    <citation type="submission" date="2017-03" db="EMBL/GenBank/DDBJ databases">
        <authorList>
            <person name="Afonso C.L."/>
            <person name="Miller P.J."/>
            <person name="Scott M.A."/>
            <person name="Spackman E."/>
            <person name="Goraichik I."/>
            <person name="Dimitrov K.M."/>
            <person name="Suarez D.L."/>
            <person name="Swayne D.E."/>
        </authorList>
    </citation>
    <scope>NUCLEOTIDE SEQUENCE [LARGE SCALE GENOMIC DNA]</scope>
    <source>
        <strain evidence="2 3">CECT 7691</strain>
    </source>
</reference>
<dbReference type="InterPro" id="IPR038461">
    <property type="entry name" value="Schlafen_AlbA_2_dom_sf"/>
</dbReference>
<dbReference type="InParanoid" id="A0A1Y5S2Q4"/>
<dbReference type="Proteomes" id="UP000193200">
    <property type="component" value="Unassembled WGS sequence"/>
</dbReference>
<organism evidence="2 3">
    <name type="scientific">Oceanibacterium hippocampi</name>
    <dbReference type="NCBI Taxonomy" id="745714"/>
    <lineage>
        <taxon>Bacteria</taxon>
        <taxon>Pseudomonadati</taxon>
        <taxon>Pseudomonadota</taxon>
        <taxon>Alphaproteobacteria</taxon>
        <taxon>Sneathiellales</taxon>
        <taxon>Sneathiellaceae</taxon>
        <taxon>Oceanibacterium</taxon>
    </lineage>
</organism>
<gene>
    <name evidence="2" type="ORF">OCH7691_01097</name>
</gene>